<dbReference type="InterPro" id="IPR018197">
    <property type="entry name" value="Glycerate_kinase_RE-like"/>
</dbReference>
<evidence type="ECO:0000256" key="4">
    <source>
        <dbReference type="PIRNR" id="PIRNR006078"/>
    </source>
</evidence>
<comment type="caution">
    <text evidence="5">The sequence shown here is derived from an EMBL/GenBank/DDBJ whole genome shotgun (WGS) entry which is preliminary data.</text>
</comment>
<keyword evidence="3 4" id="KW-0418">Kinase</keyword>
<dbReference type="SUPFAM" id="SSF110738">
    <property type="entry name" value="Glycerate kinase I"/>
    <property type="match status" value="1"/>
</dbReference>
<evidence type="ECO:0000256" key="2">
    <source>
        <dbReference type="ARBA" id="ARBA00022679"/>
    </source>
</evidence>
<evidence type="ECO:0000256" key="3">
    <source>
        <dbReference type="ARBA" id="ARBA00022777"/>
    </source>
</evidence>
<dbReference type="PIRSF" id="PIRSF006078">
    <property type="entry name" value="GlxK"/>
    <property type="match status" value="1"/>
</dbReference>
<dbReference type="NCBIfam" id="TIGR00045">
    <property type="entry name" value="glycerate kinase"/>
    <property type="match status" value="1"/>
</dbReference>
<dbReference type="OrthoDB" id="9774290at2"/>
<evidence type="ECO:0000313" key="6">
    <source>
        <dbReference type="Proteomes" id="UP000282076"/>
    </source>
</evidence>
<dbReference type="InterPro" id="IPR036129">
    <property type="entry name" value="Glycerate_kinase_sf"/>
</dbReference>
<dbReference type="GO" id="GO:0031388">
    <property type="term" value="P:organic acid phosphorylation"/>
    <property type="evidence" value="ECO:0007669"/>
    <property type="project" value="UniProtKB-UniRule"/>
</dbReference>
<gene>
    <name evidence="5" type="ORF">D7Z26_25520</name>
</gene>
<dbReference type="Gene3D" id="3.90.1510.10">
    <property type="entry name" value="Glycerate kinase, domain 2"/>
    <property type="match status" value="1"/>
</dbReference>
<dbReference type="EMBL" id="RBZM01000015">
    <property type="protein sequence ID" value="RKP45420.1"/>
    <property type="molecule type" value="Genomic_DNA"/>
</dbReference>
<keyword evidence="6" id="KW-1185">Reference proteome</keyword>
<accession>A0A494X4Y2</accession>
<dbReference type="PANTHER" id="PTHR21599">
    <property type="entry name" value="GLYCERATE KINASE"/>
    <property type="match status" value="1"/>
</dbReference>
<dbReference type="Gene3D" id="3.40.50.10350">
    <property type="entry name" value="Glycerate kinase, domain 1"/>
    <property type="match status" value="1"/>
</dbReference>
<evidence type="ECO:0000313" key="5">
    <source>
        <dbReference type="EMBL" id="RKP45420.1"/>
    </source>
</evidence>
<dbReference type="Pfam" id="PF02595">
    <property type="entry name" value="Gly_kinase"/>
    <property type="match status" value="1"/>
</dbReference>
<dbReference type="InterPro" id="IPR004381">
    <property type="entry name" value="Glycerate_kinase"/>
</dbReference>
<sequence>MKIVIATDSFKGSLTSRGAGEAIARGITGVHPDWEVKVVPMADGGEGTLSCLVEGTGGRYVAATVEDAIGRPLETSFGILGNGSVCVAELASACGLPRLSSDERNPLAASTYGFGQLIRAGLDAGFRKFVLGLGGSATNDGGIGMLQALGFGILDETGNQVERGGGALIRIQRLILNSADPRIRECEWIVACDVDNPLNGLNGATTVFGPQKGATPAMVHELEKGMSHWADVMAEATGLRMHDEPGAGAAGGVAAALLALLGAKLKSGIGICIEKSGLEHELADADLIITGEGRIDAQTLRGKTPYGVLQAAARFEVPAILIGGSVDLLETLELMNGSRIIALASLLELGVTVDEAILRAAELLERRIDRLFREELRLDRHASLKEITRGTTQNEAVEHG</sequence>
<protein>
    <submittedName>
        <fullName evidence="5">Glycerate kinase</fullName>
    </submittedName>
</protein>
<dbReference type="InterPro" id="IPR018193">
    <property type="entry name" value="Glyc_kinase_flavodox-like_fold"/>
</dbReference>
<comment type="similarity">
    <text evidence="1 4">Belongs to the glycerate kinase type-1 family.</text>
</comment>
<proteinExistence type="inferred from homology"/>
<dbReference type="Proteomes" id="UP000282076">
    <property type="component" value="Unassembled WGS sequence"/>
</dbReference>
<reference evidence="5 6" key="1">
    <citation type="submission" date="2018-10" db="EMBL/GenBank/DDBJ databases">
        <title>Cohnella sp. M2MS4P-1, whole genome shotgun sequence.</title>
        <authorList>
            <person name="Tuo L."/>
        </authorList>
    </citation>
    <scope>NUCLEOTIDE SEQUENCE [LARGE SCALE GENOMIC DNA]</scope>
    <source>
        <strain evidence="5 6">M2MS4P-1</strain>
    </source>
</reference>
<dbReference type="AlphaFoldDB" id="A0A494X4Y2"/>
<keyword evidence="2 4" id="KW-0808">Transferase</keyword>
<name>A0A494X4Y2_9BACL</name>
<dbReference type="GO" id="GO:0008887">
    <property type="term" value="F:glycerate kinase activity"/>
    <property type="evidence" value="ECO:0007669"/>
    <property type="project" value="UniProtKB-UniRule"/>
</dbReference>
<organism evidence="5 6">
    <name type="scientific">Cohnella endophytica</name>
    <dbReference type="NCBI Taxonomy" id="2419778"/>
    <lineage>
        <taxon>Bacteria</taxon>
        <taxon>Bacillati</taxon>
        <taxon>Bacillota</taxon>
        <taxon>Bacilli</taxon>
        <taxon>Bacillales</taxon>
        <taxon>Paenibacillaceae</taxon>
        <taxon>Cohnella</taxon>
    </lineage>
</organism>
<dbReference type="PANTHER" id="PTHR21599:SF0">
    <property type="entry name" value="GLYCERATE KINASE"/>
    <property type="match status" value="1"/>
</dbReference>
<evidence type="ECO:0000256" key="1">
    <source>
        <dbReference type="ARBA" id="ARBA00006284"/>
    </source>
</evidence>